<comment type="pathway">
    <text evidence="2 13">Carbohydrate degradation; glycolysis; pyruvate from D-glyceraldehyde 3-phosphate: step 2/5.</text>
</comment>
<evidence type="ECO:0000313" key="17">
    <source>
        <dbReference type="EMBL" id="MBB4659188.1"/>
    </source>
</evidence>
<comment type="subcellular location">
    <subcellularLocation>
        <location evidence="13">Cytoplasm</location>
    </subcellularLocation>
</comment>
<keyword evidence="18" id="KW-1185">Reference proteome</keyword>
<dbReference type="UniPathway" id="UPA00109">
    <property type="reaction ID" value="UER00185"/>
</dbReference>
<keyword evidence="11 13" id="KW-0067">ATP-binding</keyword>
<dbReference type="RefSeq" id="WP_183817541.1">
    <property type="nucleotide sequence ID" value="NZ_JACHOB010000003.1"/>
</dbReference>
<feature type="binding site" evidence="13 15">
    <location>
        <position position="203"/>
    </location>
    <ligand>
        <name>ATP</name>
        <dbReference type="ChEBI" id="CHEBI:30616"/>
    </ligand>
</feature>
<evidence type="ECO:0000313" key="18">
    <source>
        <dbReference type="Proteomes" id="UP000563524"/>
    </source>
</evidence>
<dbReference type="GO" id="GO:0006096">
    <property type="term" value="P:glycolytic process"/>
    <property type="evidence" value="ECO:0007669"/>
    <property type="project" value="UniProtKB-UniRule"/>
</dbReference>
<dbReference type="HAMAP" id="MF_00145">
    <property type="entry name" value="Phosphoglyc_kinase"/>
    <property type="match status" value="1"/>
</dbReference>
<evidence type="ECO:0000256" key="3">
    <source>
        <dbReference type="ARBA" id="ARBA00008982"/>
    </source>
</evidence>
<evidence type="ECO:0000256" key="13">
    <source>
        <dbReference type="HAMAP-Rule" id="MF_00145"/>
    </source>
</evidence>
<evidence type="ECO:0000256" key="9">
    <source>
        <dbReference type="ARBA" id="ARBA00022741"/>
    </source>
</evidence>
<feature type="binding site" evidence="14">
    <location>
        <position position="120"/>
    </location>
    <ligand>
        <name>(2R)-3-phosphoglycerate</name>
        <dbReference type="ChEBI" id="CHEBI:58272"/>
    </ligand>
</feature>
<dbReference type="PANTHER" id="PTHR11406">
    <property type="entry name" value="PHOSPHOGLYCERATE KINASE"/>
    <property type="match status" value="1"/>
</dbReference>
<dbReference type="PRINTS" id="PR00477">
    <property type="entry name" value="PHGLYCKINASE"/>
</dbReference>
<keyword evidence="12 13" id="KW-0324">Glycolysis</keyword>
<comment type="similarity">
    <text evidence="3 13 16">Belongs to the phosphoglycerate kinase family.</text>
</comment>
<feature type="binding site" evidence="13 15">
    <location>
        <begin position="355"/>
        <end position="358"/>
    </location>
    <ligand>
        <name>ATP</name>
        <dbReference type="ChEBI" id="CHEBI:30616"/>
    </ligand>
</feature>
<dbReference type="Gene3D" id="3.40.50.1260">
    <property type="entry name" value="Phosphoglycerate kinase, N-terminal domain"/>
    <property type="match status" value="2"/>
</dbReference>
<dbReference type="InterPro" id="IPR001576">
    <property type="entry name" value="Phosphoglycerate_kinase"/>
</dbReference>
<dbReference type="SUPFAM" id="SSF53748">
    <property type="entry name" value="Phosphoglycerate kinase"/>
    <property type="match status" value="1"/>
</dbReference>
<evidence type="ECO:0000256" key="8">
    <source>
        <dbReference type="ARBA" id="ARBA00022679"/>
    </source>
</evidence>
<dbReference type="PIRSF" id="PIRSF000724">
    <property type="entry name" value="Pgk"/>
    <property type="match status" value="1"/>
</dbReference>
<comment type="subunit">
    <text evidence="4 13">Monomer.</text>
</comment>
<evidence type="ECO:0000256" key="6">
    <source>
        <dbReference type="ARBA" id="ARBA00016471"/>
    </source>
</evidence>
<dbReference type="PANTHER" id="PTHR11406:SF23">
    <property type="entry name" value="PHOSPHOGLYCERATE KINASE 1, CHLOROPLASTIC-RELATED"/>
    <property type="match status" value="1"/>
</dbReference>
<feature type="binding site" evidence="13 15">
    <location>
        <position position="325"/>
    </location>
    <ligand>
        <name>ATP</name>
        <dbReference type="ChEBI" id="CHEBI:30616"/>
    </ligand>
</feature>
<name>A0A840I4T8_9PROT</name>
<evidence type="ECO:0000256" key="12">
    <source>
        <dbReference type="ARBA" id="ARBA00023152"/>
    </source>
</evidence>
<reference evidence="17 18" key="1">
    <citation type="submission" date="2020-08" db="EMBL/GenBank/DDBJ databases">
        <title>Genomic Encyclopedia of Type Strains, Phase IV (KMG-IV): sequencing the most valuable type-strain genomes for metagenomic binning, comparative biology and taxonomic classification.</title>
        <authorList>
            <person name="Goeker M."/>
        </authorList>
    </citation>
    <scope>NUCLEOTIDE SEQUENCE [LARGE SCALE GENOMIC DNA]</scope>
    <source>
        <strain evidence="17 18">DSM 102850</strain>
    </source>
</reference>
<dbReference type="GO" id="GO:0004618">
    <property type="term" value="F:phosphoglycerate kinase activity"/>
    <property type="evidence" value="ECO:0007669"/>
    <property type="project" value="UniProtKB-UniRule"/>
</dbReference>
<keyword evidence="9 13" id="KW-0547">Nucleotide-binding</keyword>
<feature type="binding site" evidence="13 14">
    <location>
        <begin position="23"/>
        <end position="25"/>
    </location>
    <ligand>
        <name>substrate</name>
    </ligand>
</feature>
<dbReference type="GO" id="GO:0005524">
    <property type="term" value="F:ATP binding"/>
    <property type="evidence" value="ECO:0007669"/>
    <property type="project" value="UniProtKB-KW"/>
</dbReference>
<sequence length="399" mass="41488">MAPFKTLDDLGDLSGKRVMVRVDFNVPVQDGKVSDATRLERAVPTVKELSDKGAKVILLSHFGRPKGQAVAEMSLRPVAEAFAGVLGKPVAFAADSVGGPANEAVQAMKPGDVLLLENTRFHAGEEANDEVYAKALAMNADAYVNDAFSAAHRAHASTEYLAQIVPAAAGRAMQRELDYLNAALAAPERPVMAIVGGAKVSTKLDVLQNLVSKADKLIVGGGMANTFLLAMGMDVGKSLAEPDLVSTAKEILAKAGGEGCEIILPKDVVVASEFKANVETAVRAADAVKPGEMILDLGPDSVDAYAEALEGCKTLVWNGPLGAFETPPFHTATVELAKYAAKLTKGGSLTSVAGGGDTVAALNMAGVVDEFTYVSTAGGAFLEWMEGKPLPGVDALRRP</sequence>
<proteinExistence type="inferred from homology"/>
<evidence type="ECO:0000256" key="15">
    <source>
        <dbReference type="PIRSR" id="PIRSR000724-2"/>
    </source>
</evidence>
<dbReference type="Proteomes" id="UP000563524">
    <property type="component" value="Unassembled WGS sequence"/>
</dbReference>
<feature type="binding site" evidence="13">
    <location>
        <position position="38"/>
    </location>
    <ligand>
        <name>substrate</name>
    </ligand>
</feature>
<evidence type="ECO:0000256" key="11">
    <source>
        <dbReference type="ARBA" id="ARBA00022840"/>
    </source>
</evidence>
<dbReference type="EMBL" id="JACHOB010000003">
    <property type="protein sequence ID" value="MBB4659188.1"/>
    <property type="molecule type" value="Genomic_DNA"/>
</dbReference>
<dbReference type="GO" id="GO:0005829">
    <property type="term" value="C:cytosol"/>
    <property type="evidence" value="ECO:0007669"/>
    <property type="project" value="TreeGrafter"/>
</dbReference>
<comment type="caution">
    <text evidence="17">The sequence shown here is derived from an EMBL/GenBank/DDBJ whole genome shotgun (WGS) entry which is preliminary data.</text>
</comment>
<keyword evidence="10 13" id="KW-0418">Kinase</keyword>
<dbReference type="GO" id="GO:0043531">
    <property type="term" value="F:ADP binding"/>
    <property type="evidence" value="ECO:0007669"/>
    <property type="project" value="TreeGrafter"/>
</dbReference>
<feature type="binding site" evidence="13 14">
    <location>
        <begin position="61"/>
        <end position="64"/>
    </location>
    <ligand>
        <name>substrate</name>
    </ligand>
</feature>
<feature type="binding site" evidence="13">
    <location>
        <position position="153"/>
    </location>
    <ligand>
        <name>substrate</name>
    </ligand>
</feature>
<evidence type="ECO:0000256" key="16">
    <source>
        <dbReference type="RuleBase" id="RU000532"/>
    </source>
</evidence>
<dbReference type="InterPro" id="IPR015824">
    <property type="entry name" value="Phosphoglycerate_kinase_N"/>
</dbReference>
<dbReference type="GO" id="GO:0006094">
    <property type="term" value="P:gluconeogenesis"/>
    <property type="evidence" value="ECO:0007669"/>
    <property type="project" value="TreeGrafter"/>
</dbReference>
<keyword evidence="7 13" id="KW-0963">Cytoplasm</keyword>
<evidence type="ECO:0000256" key="10">
    <source>
        <dbReference type="ARBA" id="ARBA00022777"/>
    </source>
</evidence>
<dbReference type="PROSITE" id="PS00111">
    <property type="entry name" value="PGLYCERATE_KINASE"/>
    <property type="match status" value="1"/>
</dbReference>
<evidence type="ECO:0000256" key="2">
    <source>
        <dbReference type="ARBA" id="ARBA00004838"/>
    </source>
</evidence>
<dbReference type="Pfam" id="PF00162">
    <property type="entry name" value="PGK"/>
    <property type="match status" value="1"/>
</dbReference>
<feature type="binding site" evidence="14">
    <location>
        <position position="38"/>
    </location>
    <ligand>
        <name>(2R)-3-phosphoglycerate</name>
        <dbReference type="ChEBI" id="CHEBI:58272"/>
    </ligand>
</feature>
<evidence type="ECO:0000256" key="1">
    <source>
        <dbReference type="ARBA" id="ARBA00000642"/>
    </source>
</evidence>
<comment type="caution">
    <text evidence="13">Lacks conserved residue(s) required for the propagation of feature annotation.</text>
</comment>
<protein>
    <recommendedName>
        <fullName evidence="6 13">Phosphoglycerate kinase</fullName>
        <ecNumber evidence="5 13">2.7.2.3</ecNumber>
    </recommendedName>
</protein>
<dbReference type="InterPro" id="IPR015911">
    <property type="entry name" value="Phosphoglycerate_kinase_CS"/>
</dbReference>
<organism evidence="17 18">
    <name type="scientific">Parvularcula dongshanensis</name>
    <dbReference type="NCBI Taxonomy" id="1173995"/>
    <lineage>
        <taxon>Bacteria</taxon>
        <taxon>Pseudomonadati</taxon>
        <taxon>Pseudomonadota</taxon>
        <taxon>Alphaproteobacteria</taxon>
        <taxon>Parvularculales</taxon>
        <taxon>Parvularculaceae</taxon>
        <taxon>Parvularcula</taxon>
    </lineage>
</organism>
<comment type="catalytic activity">
    <reaction evidence="1 13 16">
        <text>(2R)-3-phosphoglycerate + ATP = (2R)-3-phospho-glyceroyl phosphate + ADP</text>
        <dbReference type="Rhea" id="RHEA:14801"/>
        <dbReference type="ChEBI" id="CHEBI:30616"/>
        <dbReference type="ChEBI" id="CHEBI:57604"/>
        <dbReference type="ChEBI" id="CHEBI:58272"/>
        <dbReference type="ChEBI" id="CHEBI:456216"/>
        <dbReference type="EC" id="2.7.2.3"/>
    </reaction>
</comment>
<dbReference type="AlphaFoldDB" id="A0A840I4T8"/>
<keyword evidence="8 13" id="KW-0808">Transferase</keyword>
<dbReference type="FunFam" id="3.40.50.1260:FF:000031">
    <property type="entry name" value="Phosphoglycerate kinase 1"/>
    <property type="match status" value="1"/>
</dbReference>
<evidence type="ECO:0000256" key="4">
    <source>
        <dbReference type="ARBA" id="ARBA00011245"/>
    </source>
</evidence>
<dbReference type="EC" id="2.7.2.3" evidence="5 13"/>
<accession>A0A840I4T8</accession>
<dbReference type="FunFam" id="3.40.50.1260:FF:000006">
    <property type="entry name" value="Phosphoglycerate kinase"/>
    <property type="match status" value="1"/>
</dbReference>
<feature type="binding site" evidence="13">
    <location>
        <position position="120"/>
    </location>
    <ligand>
        <name>substrate</name>
    </ligand>
</feature>
<evidence type="ECO:0000256" key="14">
    <source>
        <dbReference type="PIRSR" id="PIRSR000724-1"/>
    </source>
</evidence>
<evidence type="ECO:0000256" key="7">
    <source>
        <dbReference type="ARBA" id="ARBA00022490"/>
    </source>
</evidence>
<gene>
    <name evidence="13" type="primary">pgk</name>
    <name evidence="17" type="ORF">GGQ59_001713</name>
</gene>
<feature type="binding site" evidence="14">
    <location>
        <position position="153"/>
    </location>
    <ligand>
        <name>(2R)-3-phosphoglycerate</name>
        <dbReference type="ChEBI" id="CHEBI:58272"/>
    </ligand>
</feature>
<evidence type="ECO:0000256" key="5">
    <source>
        <dbReference type="ARBA" id="ARBA00013061"/>
    </source>
</evidence>
<dbReference type="InterPro" id="IPR036043">
    <property type="entry name" value="Phosphoglycerate_kinase_sf"/>
</dbReference>